<dbReference type="Gene3D" id="3.40.50.1950">
    <property type="entry name" value="Flavin prenyltransferase-like"/>
    <property type="match status" value="1"/>
</dbReference>
<dbReference type="GO" id="GO:0003824">
    <property type="term" value="F:catalytic activity"/>
    <property type="evidence" value="ECO:0007669"/>
    <property type="project" value="InterPro"/>
</dbReference>
<gene>
    <name evidence="2" type="ORF">LEA_10283</name>
</gene>
<name>K1U241_9ZZZZ</name>
<comment type="caution">
    <text evidence="2">The sequence shown here is derived from an EMBL/GenBank/DDBJ whole genome shotgun (WGS) entry which is preliminary data.</text>
</comment>
<evidence type="ECO:0000313" key="2">
    <source>
        <dbReference type="EMBL" id="EKC65521.1"/>
    </source>
</evidence>
<dbReference type="InterPro" id="IPR003382">
    <property type="entry name" value="Flavoprotein"/>
</dbReference>
<reference evidence="2" key="1">
    <citation type="journal article" date="2013" name="Environ. Microbiol.">
        <title>Microbiota from the distal guts of lean and obese adolescents exhibit partial functional redundancy besides clear differences in community structure.</title>
        <authorList>
            <person name="Ferrer M."/>
            <person name="Ruiz A."/>
            <person name="Lanza F."/>
            <person name="Haange S.B."/>
            <person name="Oberbach A."/>
            <person name="Till H."/>
            <person name="Bargiela R."/>
            <person name="Campoy C."/>
            <person name="Segura M.T."/>
            <person name="Richter M."/>
            <person name="von Bergen M."/>
            <person name="Seifert J."/>
            <person name="Suarez A."/>
        </authorList>
    </citation>
    <scope>NUCLEOTIDE SEQUENCE</scope>
</reference>
<accession>K1U241</accession>
<proteinExistence type="predicted"/>
<organism evidence="2">
    <name type="scientific">human gut metagenome</name>
    <dbReference type="NCBI Taxonomy" id="408170"/>
    <lineage>
        <taxon>unclassified sequences</taxon>
        <taxon>metagenomes</taxon>
        <taxon>organismal metagenomes</taxon>
    </lineage>
</organism>
<feature type="non-terminal residue" evidence="2">
    <location>
        <position position="98"/>
    </location>
</feature>
<dbReference type="InterPro" id="IPR036551">
    <property type="entry name" value="Flavin_trans-like"/>
</dbReference>
<protein>
    <submittedName>
        <fullName evidence="2">Dipicolinate synthase subunit B</fullName>
    </submittedName>
</protein>
<dbReference type="EMBL" id="AJWY01006914">
    <property type="protein sequence ID" value="EKC65521.1"/>
    <property type="molecule type" value="Genomic_DNA"/>
</dbReference>
<dbReference type="SUPFAM" id="SSF52507">
    <property type="entry name" value="Homo-oligomeric flavin-containing Cys decarboxylases, HFCD"/>
    <property type="match status" value="1"/>
</dbReference>
<dbReference type="Pfam" id="PF02441">
    <property type="entry name" value="Flavoprotein"/>
    <property type="match status" value="1"/>
</dbReference>
<dbReference type="AlphaFoldDB" id="K1U241"/>
<feature type="domain" description="Flavoprotein" evidence="1">
    <location>
        <begin position="1"/>
        <end position="98"/>
    </location>
</feature>
<evidence type="ECO:0000259" key="1">
    <source>
        <dbReference type="Pfam" id="PF02441"/>
    </source>
</evidence>
<sequence length="98" mass="10572">MKIGFAFCGSFCNHPELLKLYEDIAREHEIVPILSENAAKYSTRFGTAEDFVTLVEALAGRKAVRNIVEAEPLGPQGAMEVLVIAPCTGNTLAKLAHG</sequence>